<feature type="transmembrane region" description="Helical" evidence="14">
    <location>
        <begin position="430"/>
        <end position="453"/>
    </location>
</feature>
<feature type="compositionally biased region" description="Polar residues" evidence="13">
    <location>
        <begin position="678"/>
        <end position="689"/>
    </location>
</feature>
<evidence type="ECO:0000313" key="16">
    <source>
        <dbReference type="EMBL" id="CAE0634423.1"/>
    </source>
</evidence>
<dbReference type="Pfam" id="PF00520">
    <property type="entry name" value="Ion_trans"/>
    <property type="match status" value="2"/>
</dbReference>
<evidence type="ECO:0000256" key="4">
    <source>
        <dbReference type="ARBA" id="ARBA00022673"/>
    </source>
</evidence>
<dbReference type="GO" id="GO:0098703">
    <property type="term" value="P:calcium ion import across plasma membrane"/>
    <property type="evidence" value="ECO:0007669"/>
    <property type="project" value="TreeGrafter"/>
</dbReference>
<keyword evidence="2" id="KW-0813">Transport</keyword>
<keyword evidence="6" id="KW-0106">Calcium</keyword>
<evidence type="ECO:0000259" key="15">
    <source>
        <dbReference type="Pfam" id="PF00520"/>
    </source>
</evidence>
<feature type="transmembrane region" description="Helical" evidence="14">
    <location>
        <begin position="177"/>
        <end position="198"/>
    </location>
</feature>
<accession>A0A7S3XWM2</accession>
<keyword evidence="9" id="KW-0406">Ion transport</keyword>
<feature type="transmembrane region" description="Helical" evidence="14">
    <location>
        <begin position="505"/>
        <end position="532"/>
    </location>
</feature>
<feature type="transmembrane region" description="Helical" evidence="14">
    <location>
        <begin position="340"/>
        <end position="360"/>
    </location>
</feature>
<evidence type="ECO:0000256" key="1">
    <source>
        <dbReference type="ARBA" id="ARBA00004141"/>
    </source>
</evidence>
<dbReference type="PANTHER" id="PTHR45628">
    <property type="entry name" value="VOLTAGE-DEPENDENT CALCIUM CHANNEL TYPE A SUBUNIT ALPHA-1"/>
    <property type="match status" value="1"/>
</dbReference>
<evidence type="ECO:0000256" key="3">
    <source>
        <dbReference type="ARBA" id="ARBA00022568"/>
    </source>
</evidence>
<dbReference type="SUPFAM" id="SSF81324">
    <property type="entry name" value="Voltage-gated potassium channels"/>
    <property type="match status" value="2"/>
</dbReference>
<evidence type="ECO:0000256" key="14">
    <source>
        <dbReference type="SAM" id="Phobius"/>
    </source>
</evidence>
<dbReference type="InterPro" id="IPR005821">
    <property type="entry name" value="Ion_trans_dom"/>
</dbReference>
<evidence type="ECO:0000256" key="7">
    <source>
        <dbReference type="ARBA" id="ARBA00022882"/>
    </source>
</evidence>
<feature type="transmembrane region" description="Helical" evidence="14">
    <location>
        <begin position="86"/>
        <end position="109"/>
    </location>
</feature>
<keyword evidence="10 14" id="KW-0472">Membrane</keyword>
<gene>
    <name evidence="16" type="ORF">HAKA00212_LOCUS13141</name>
</gene>
<keyword evidence="11" id="KW-0325">Glycoprotein</keyword>
<dbReference type="InterPro" id="IPR050599">
    <property type="entry name" value="VDCC_alpha-1_subunit"/>
</dbReference>
<keyword evidence="12" id="KW-0407">Ion channel</keyword>
<dbReference type="PANTHER" id="PTHR45628:SF7">
    <property type="entry name" value="VOLTAGE-DEPENDENT CALCIUM CHANNEL TYPE A SUBUNIT ALPHA-1"/>
    <property type="match status" value="1"/>
</dbReference>
<keyword evidence="5 14" id="KW-0812">Transmembrane</keyword>
<feature type="transmembrane region" description="Helical" evidence="14">
    <location>
        <begin position="218"/>
        <end position="242"/>
    </location>
</feature>
<dbReference type="Gene3D" id="1.20.120.350">
    <property type="entry name" value="Voltage-gated potassium channels. Chain C"/>
    <property type="match status" value="1"/>
</dbReference>
<dbReference type="EMBL" id="HBIU01028568">
    <property type="protein sequence ID" value="CAE0634423.1"/>
    <property type="molecule type" value="Transcribed_RNA"/>
</dbReference>
<feature type="compositionally biased region" description="Low complexity" evidence="13">
    <location>
        <begin position="695"/>
        <end position="733"/>
    </location>
</feature>
<evidence type="ECO:0000256" key="12">
    <source>
        <dbReference type="ARBA" id="ARBA00023303"/>
    </source>
</evidence>
<feature type="region of interest" description="Disordered" evidence="13">
    <location>
        <begin position="678"/>
        <end position="733"/>
    </location>
</feature>
<evidence type="ECO:0000256" key="10">
    <source>
        <dbReference type="ARBA" id="ARBA00023136"/>
    </source>
</evidence>
<evidence type="ECO:0000256" key="2">
    <source>
        <dbReference type="ARBA" id="ARBA00022448"/>
    </source>
</evidence>
<keyword evidence="7" id="KW-0851">Voltage-gated channel</keyword>
<evidence type="ECO:0000256" key="5">
    <source>
        <dbReference type="ARBA" id="ARBA00022692"/>
    </source>
</evidence>
<keyword evidence="8 14" id="KW-1133">Transmembrane helix</keyword>
<name>A0A7S3XWM2_HETAK</name>
<dbReference type="Gene3D" id="1.10.287.70">
    <property type="match status" value="2"/>
</dbReference>
<proteinExistence type="predicted"/>
<evidence type="ECO:0000256" key="11">
    <source>
        <dbReference type="ARBA" id="ARBA00023180"/>
    </source>
</evidence>
<evidence type="ECO:0000256" key="13">
    <source>
        <dbReference type="SAM" id="MobiDB-lite"/>
    </source>
</evidence>
<feature type="transmembrane region" description="Helical" evidence="14">
    <location>
        <begin position="299"/>
        <end position="320"/>
    </location>
</feature>
<dbReference type="InterPro" id="IPR027359">
    <property type="entry name" value="Volt_channel_dom_sf"/>
</dbReference>
<dbReference type="GO" id="GO:0008331">
    <property type="term" value="F:high voltage-gated calcium channel activity"/>
    <property type="evidence" value="ECO:0007669"/>
    <property type="project" value="TreeGrafter"/>
</dbReference>
<feature type="domain" description="Ion transport" evidence="15">
    <location>
        <begin position="304"/>
        <end position="535"/>
    </location>
</feature>
<organism evidence="16">
    <name type="scientific">Heterosigma akashiwo</name>
    <name type="common">Chromophytic alga</name>
    <name type="synonym">Heterosigma carterae</name>
    <dbReference type="NCBI Taxonomy" id="2829"/>
    <lineage>
        <taxon>Eukaryota</taxon>
        <taxon>Sar</taxon>
        <taxon>Stramenopiles</taxon>
        <taxon>Ochrophyta</taxon>
        <taxon>Raphidophyceae</taxon>
        <taxon>Chattonellales</taxon>
        <taxon>Chattonellaceae</taxon>
        <taxon>Heterosigma</taxon>
    </lineage>
</organism>
<protein>
    <recommendedName>
        <fullName evidence="15">Ion transport domain-containing protein</fullName>
    </recommendedName>
</protein>
<sequence length="757" mass="85890">MGSLLNEIGAKRKKKGKKSTYRRPFFSSKWNYADSLIVLGQFLTTILVTAGWLAPGSAPALLFEALRPARLVPRIQQLKDLNQSVLASMTSITNLLNIILLLMFIYALAGMQLFKGMFYHCEDPAFPSAAPLEGVVDAGTGVWTAFPCRGNWTDPATNRTEYRDYEWGRPTFHFDSVFNSLLNVYVMSTLSGWLPVLFDAMDTTEFHYSPEVNHSPASFLYFFIGIFFFGFYFTNLFIGVVFQKFLGSKTVGEDGLLKSQEDRQWQDYKKRLEVVPLMKAHIRPANFPFNLIFDFVQSFLMRGVIFILLATNIIFVCIYLDPSGGEEKEAFLKKTNMAFFWIFLFVEVFRIASLGLFTYLDAKANQFIFFSVFISIVDVLFQASRPDVSYYYSTVTRLVLISTFVRLTRIIQFFSGIRVYRVAVLHHARILLTIVSMIGIGIFFYACLGVVLFEGVAFDPSMRYANFDSLGGAMQLLLSVATSDMWSEVFMATTLEDGATSEVLVILYFVSFVFVKLFILLNLFIMVICEIFELLENPERVEIELQIQAYREAWSKYDPLASGRLRGPADLWGLYYDLDKPLGAGPAPTLLYTKFRVDIMTQQPGFALGFHEVLVFMVALGGVPSSFSHLLEDAGLAVRTFGPIVLLQRCLRRYIRVFRRRKKERLSVKWEKAKRRISQGSVTMSSPRPQEQALGRRSSFNAGAGAGRRGSFQRRGSSTHLDNSRVSVRGSGSVKAAHAPLGENNWENWKKLSIFQH</sequence>
<feature type="transmembrane region" description="Helical" evidence="14">
    <location>
        <begin position="367"/>
        <end position="384"/>
    </location>
</feature>
<evidence type="ECO:0000256" key="8">
    <source>
        <dbReference type="ARBA" id="ARBA00022989"/>
    </source>
</evidence>
<comment type="subcellular location">
    <subcellularLocation>
        <location evidence="1">Membrane</location>
        <topology evidence="1">Multi-pass membrane protein</topology>
    </subcellularLocation>
</comment>
<keyword evidence="4" id="KW-0107">Calcium channel</keyword>
<feature type="domain" description="Ion transport" evidence="15">
    <location>
        <begin position="23"/>
        <end position="245"/>
    </location>
</feature>
<evidence type="ECO:0000256" key="9">
    <source>
        <dbReference type="ARBA" id="ARBA00023065"/>
    </source>
</evidence>
<reference evidence="16" key="1">
    <citation type="submission" date="2021-01" db="EMBL/GenBank/DDBJ databases">
        <authorList>
            <person name="Corre E."/>
            <person name="Pelletier E."/>
            <person name="Niang G."/>
            <person name="Scheremetjew M."/>
            <person name="Finn R."/>
            <person name="Kale V."/>
            <person name="Holt S."/>
            <person name="Cochrane G."/>
            <person name="Meng A."/>
            <person name="Brown T."/>
            <person name="Cohen L."/>
        </authorList>
    </citation>
    <scope>NUCLEOTIDE SEQUENCE</scope>
    <source>
        <strain evidence="16">CCMP3107</strain>
    </source>
</reference>
<dbReference type="AlphaFoldDB" id="A0A7S3XWM2"/>
<feature type="transmembrane region" description="Helical" evidence="14">
    <location>
        <begin position="390"/>
        <end position="409"/>
    </location>
</feature>
<dbReference type="GO" id="GO:0005891">
    <property type="term" value="C:voltage-gated calcium channel complex"/>
    <property type="evidence" value="ECO:0007669"/>
    <property type="project" value="TreeGrafter"/>
</dbReference>
<evidence type="ECO:0000256" key="6">
    <source>
        <dbReference type="ARBA" id="ARBA00022837"/>
    </source>
</evidence>
<keyword evidence="3" id="KW-0109">Calcium transport</keyword>